<evidence type="ECO:0000256" key="5">
    <source>
        <dbReference type="ARBA" id="ARBA00022795"/>
    </source>
</evidence>
<sequence>MKVINNNQINWYDDGKTRLSYQMLFEEEEEVVEALSYDPKELEEKLNERDRKWRNKLNIARDKAYQEGLEAGREEGLKQAREEIDAKINTVCTAVEKGHQEWQKRQKMMDPVLIELVFEITEKILGIPVEKEDMRAKLEEQLVPVLQKLDETSKPFVTVSEQDLDIVKRWIKENNPNLTVHLKSDPDCNPGEFEVDTQHETIVHKFREMFNEFKKNLSLPTWK</sequence>
<comment type="similarity">
    <text evidence="2">Belongs to the FliH family.</text>
</comment>
<proteinExistence type="inferred from homology"/>
<protein>
    <recommendedName>
        <fullName evidence="3">Flagellar assembly protein FliH</fullName>
    </recommendedName>
</protein>
<dbReference type="PANTHER" id="PTHR34982">
    <property type="entry name" value="YOP PROTEINS TRANSLOCATION PROTEIN L"/>
    <property type="match status" value="1"/>
</dbReference>
<evidence type="ECO:0000259" key="8">
    <source>
        <dbReference type="Pfam" id="PF02108"/>
    </source>
</evidence>
<dbReference type="EMBL" id="FXTP01000011">
    <property type="protein sequence ID" value="SMO81715.1"/>
    <property type="molecule type" value="Genomic_DNA"/>
</dbReference>
<dbReference type="AlphaFoldDB" id="A0A521ECS3"/>
<dbReference type="GO" id="GO:0044781">
    <property type="term" value="P:bacterial-type flagellum organization"/>
    <property type="evidence" value="ECO:0007669"/>
    <property type="project" value="UniProtKB-KW"/>
</dbReference>
<name>A0A521ECS3_9BACT</name>
<dbReference type="InterPro" id="IPR051472">
    <property type="entry name" value="T3SS_Stator/FliH"/>
</dbReference>
<keyword evidence="5" id="KW-1005">Bacterial flagellum biogenesis</keyword>
<feature type="domain" description="Flagellar assembly protein FliH/Type III secretion system HrpE" evidence="8">
    <location>
        <begin position="92"/>
        <end position="202"/>
    </location>
</feature>
<evidence type="ECO:0000313" key="10">
    <source>
        <dbReference type="Proteomes" id="UP000317557"/>
    </source>
</evidence>
<organism evidence="9 10">
    <name type="scientific">Gracilimonas mengyeensis</name>
    <dbReference type="NCBI Taxonomy" id="1302730"/>
    <lineage>
        <taxon>Bacteria</taxon>
        <taxon>Pseudomonadati</taxon>
        <taxon>Balneolota</taxon>
        <taxon>Balneolia</taxon>
        <taxon>Balneolales</taxon>
        <taxon>Balneolaceae</taxon>
        <taxon>Gracilimonas</taxon>
    </lineage>
</organism>
<keyword evidence="4" id="KW-0813">Transport</keyword>
<dbReference type="RefSeq" id="WP_185957299.1">
    <property type="nucleotide sequence ID" value="NZ_FXTP01000011.1"/>
</dbReference>
<dbReference type="GO" id="GO:0015031">
    <property type="term" value="P:protein transport"/>
    <property type="evidence" value="ECO:0007669"/>
    <property type="project" value="UniProtKB-KW"/>
</dbReference>
<dbReference type="Pfam" id="PF02108">
    <property type="entry name" value="FliH"/>
    <property type="match status" value="1"/>
</dbReference>
<keyword evidence="9" id="KW-0966">Cell projection</keyword>
<gene>
    <name evidence="9" type="ORF">SAMN06265219_111112</name>
</gene>
<dbReference type="GO" id="GO:0005829">
    <property type="term" value="C:cytosol"/>
    <property type="evidence" value="ECO:0007669"/>
    <property type="project" value="TreeGrafter"/>
</dbReference>
<accession>A0A521ECS3</accession>
<keyword evidence="7" id="KW-1006">Bacterial flagellum protein export</keyword>
<evidence type="ECO:0000313" key="9">
    <source>
        <dbReference type="EMBL" id="SMO81715.1"/>
    </source>
</evidence>
<reference evidence="9 10" key="1">
    <citation type="submission" date="2017-05" db="EMBL/GenBank/DDBJ databases">
        <authorList>
            <person name="Varghese N."/>
            <person name="Submissions S."/>
        </authorList>
    </citation>
    <scope>NUCLEOTIDE SEQUENCE [LARGE SCALE GENOMIC DNA]</scope>
    <source>
        <strain evidence="9 10">DSM 21985</strain>
    </source>
</reference>
<evidence type="ECO:0000256" key="4">
    <source>
        <dbReference type="ARBA" id="ARBA00022448"/>
    </source>
</evidence>
<keyword evidence="9" id="KW-0969">Cilium</keyword>
<comment type="function">
    <text evidence="1">Needed for flagellar regrowth and assembly.</text>
</comment>
<evidence type="ECO:0000256" key="2">
    <source>
        <dbReference type="ARBA" id="ARBA00006602"/>
    </source>
</evidence>
<evidence type="ECO:0000256" key="6">
    <source>
        <dbReference type="ARBA" id="ARBA00022927"/>
    </source>
</evidence>
<dbReference type="Proteomes" id="UP000317557">
    <property type="component" value="Unassembled WGS sequence"/>
</dbReference>
<dbReference type="PANTHER" id="PTHR34982:SF1">
    <property type="entry name" value="FLAGELLAR ASSEMBLY PROTEIN FLIH"/>
    <property type="match status" value="1"/>
</dbReference>
<evidence type="ECO:0000256" key="7">
    <source>
        <dbReference type="ARBA" id="ARBA00023225"/>
    </source>
</evidence>
<keyword evidence="9" id="KW-0282">Flagellum</keyword>
<evidence type="ECO:0000256" key="3">
    <source>
        <dbReference type="ARBA" id="ARBA00016507"/>
    </source>
</evidence>
<dbReference type="InterPro" id="IPR018035">
    <property type="entry name" value="Flagellar_FliH/T3SS_HrpE"/>
</dbReference>
<keyword evidence="6" id="KW-0653">Protein transport</keyword>
<evidence type="ECO:0000256" key="1">
    <source>
        <dbReference type="ARBA" id="ARBA00003041"/>
    </source>
</evidence>
<keyword evidence="10" id="KW-1185">Reference proteome</keyword>